<protein>
    <submittedName>
        <fullName evidence="2">Mitochondrial enolase superfamily member 1</fullName>
    </submittedName>
</protein>
<dbReference type="EMBL" id="BAAFJT010000001">
    <property type="protein sequence ID" value="GAB0180825.1"/>
    <property type="molecule type" value="Genomic_DNA"/>
</dbReference>
<gene>
    <name evidence="2" type="ORF">GRJ2_000547800</name>
</gene>
<keyword evidence="3" id="KW-1185">Reference proteome</keyword>
<dbReference type="CDD" id="cd01650">
    <property type="entry name" value="RT_nLTR_like"/>
    <property type="match status" value="1"/>
</dbReference>
<dbReference type="AlphaFoldDB" id="A0ABC9W6W7"/>
<comment type="caution">
    <text evidence="2">The sequence shown here is derived from an EMBL/GenBank/DDBJ whole genome shotgun (WGS) entry which is preliminary data.</text>
</comment>
<evidence type="ECO:0000313" key="2">
    <source>
        <dbReference type="EMBL" id="GAB0180825.1"/>
    </source>
</evidence>
<evidence type="ECO:0000313" key="3">
    <source>
        <dbReference type="Proteomes" id="UP001623348"/>
    </source>
</evidence>
<dbReference type="PROSITE" id="PS50878">
    <property type="entry name" value="RT_POL"/>
    <property type="match status" value="1"/>
</dbReference>
<proteinExistence type="predicted"/>
<dbReference type="Proteomes" id="UP001623348">
    <property type="component" value="Unassembled WGS sequence"/>
</dbReference>
<dbReference type="Pfam" id="PF00078">
    <property type="entry name" value="RVT_1"/>
    <property type="match status" value="1"/>
</dbReference>
<name>A0ABC9W6W7_GRUJA</name>
<sequence length="339" mass="38773">MTSWVGEERAVDVTYLDFSKAFDTVSHNILVSNLRKCGLDEGSVRWVENWLNGRAQRVVIRGAESSWRPVATGVPQGSALGPVLFNIFINDLDEGTECTLSKFADDTKLGGVADTPEGCTDIQSDLDRLESWAERNLMKFSKGKCRVLHLRRNNPRHQYRSGVDLLGSSAAEKDLGVLVNNKLSMTSSVPLWPRRPTFWAPQFKKARELLERVQRRATRMMRGLEHLSYEETLRELGLFSLEKRRLRGDLINAYKCLKGGCLEEGARLFSVAPSDRTRGNGHKLEHRKFHLNMRKNFFTLRVTEHWNRLPREVVESPSLEIFKTHLDAILCNLLWVILL</sequence>
<organism evidence="2 3">
    <name type="scientific">Grus japonensis</name>
    <name type="common">Japanese crane</name>
    <name type="synonym">Red-crowned crane</name>
    <dbReference type="NCBI Taxonomy" id="30415"/>
    <lineage>
        <taxon>Eukaryota</taxon>
        <taxon>Metazoa</taxon>
        <taxon>Chordata</taxon>
        <taxon>Craniata</taxon>
        <taxon>Vertebrata</taxon>
        <taxon>Euteleostomi</taxon>
        <taxon>Archelosauria</taxon>
        <taxon>Archosauria</taxon>
        <taxon>Dinosauria</taxon>
        <taxon>Saurischia</taxon>
        <taxon>Theropoda</taxon>
        <taxon>Coelurosauria</taxon>
        <taxon>Aves</taxon>
        <taxon>Neognathae</taxon>
        <taxon>Neoaves</taxon>
        <taxon>Gruiformes</taxon>
        <taxon>Gruidae</taxon>
        <taxon>Grus</taxon>
    </lineage>
</organism>
<evidence type="ECO:0000259" key="1">
    <source>
        <dbReference type="PROSITE" id="PS50878"/>
    </source>
</evidence>
<feature type="domain" description="Reverse transcriptase" evidence="1">
    <location>
        <begin position="1"/>
        <end position="170"/>
    </location>
</feature>
<dbReference type="InterPro" id="IPR000477">
    <property type="entry name" value="RT_dom"/>
</dbReference>
<accession>A0ABC9W6W7</accession>
<dbReference type="SUPFAM" id="SSF56672">
    <property type="entry name" value="DNA/RNA polymerases"/>
    <property type="match status" value="1"/>
</dbReference>
<dbReference type="PANTHER" id="PTHR33332">
    <property type="entry name" value="REVERSE TRANSCRIPTASE DOMAIN-CONTAINING PROTEIN"/>
    <property type="match status" value="1"/>
</dbReference>
<reference evidence="2 3" key="1">
    <citation type="submission" date="2024-06" db="EMBL/GenBank/DDBJ databases">
        <title>The draft genome of Grus japonensis, version 3.</title>
        <authorList>
            <person name="Nabeshima K."/>
            <person name="Suzuki S."/>
            <person name="Onuma M."/>
        </authorList>
    </citation>
    <scope>NUCLEOTIDE SEQUENCE [LARGE SCALE GENOMIC DNA]</scope>
    <source>
        <strain evidence="2 3">451A</strain>
    </source>
</reference>
<dbReference type="InterPro" id="IPR043502">
    <property type="entry name" value="DNA/RNA_pol_sf"/>
</dbReference>